<keyword evidence="3" id="KW-1185">Reference proteome</keyword>
<feature type="non-terminal residue" evidence="2">
    <location>
        <position position="146"/>
    </location>
</feature>
<dbReference type="Pfam" id="PF24924">
    <property type="entry name" value="DUF7745"/>
    <property type="match status" value="1"/>
</dbReference>
<dbReference type="PANTHER" id="PTHR48154:SF1">
    <property type="entry name" value="PROTEIN, PUTATIVE-RELATED"/>
    <property type="match status" value="1"/>
</dbReference>
<accession>A0A371HSB5</accession>
<comment type="caution">
    <text evidence="2">The sequence shown here is derived from an EMBL/GenBank/DDBJ whole genome shotgun (WGS) entry which is preliminary data.</text>
</comment>
<evidence type="ECO:0000313" key="3">
    <source>
        <dbReference type="Proteomes" id="UP000257109"/>
    </source>
</evidence>
<name>A0A371HSB5_MUCPR</name>
<evidence type="ECO:0000313" key="2">
    <source>
        <dbReference type="EMBL" id="RDY05663.1"/>
    </source>
</evidence>
<dbReference type="InterPro" id="IPR056647">
    <property type="entry name" value="DUF7745"/>
</dbReference>
<protein>
    <recommendedName>
        <fullName evidence="1">DUF7745 domain-containing protein</fullName>
    </recommendedName>
</protein>
<dbReference type="Proteomes" id="UP000257109">
    <property type="component" value="Unassembled WGS sequence"/>
</dbReference>
<sequence length="146" mass="16362">FKDFQLAPTLEEYKRLLILPLAKSTPYLPEDTSILGFGGQAAKDIGWEGEWPAFMDVYELLVYGIVLFSQIEDHINLVAIGTFLTKRDRGENPVCETPKVSGTENTLAERRVAAQRGHIRNNAGPNPDYRRKGNLTLLELMLNSKG</sequence>
<organism evidence="2 3">
    <name type="scientific">Mucuna pruriens</name>
    <name type="common">Velvet bean</name>
    <name type="synonym">Dolichos pruriens</name>
    <dbReference type="NCBI Taxonomy" id="157652"/>
    <lineage>
        <taxon>Eukaryota</taxon>
        <taxon>Viridiplantae</taxon>
        <taxon>Streptophyta</taxon>
        <taxon>Embryophyta</taxon>
        <taxon>Tracheophyta</taxon>
        <taxon>Spermatophyta</taxon>
        <taxon>Magnoliopsida</taxon>
        <taxon>eudicotyledons</taxon>
        <taxon>Gunneridae</taxon>
        <taxon>Pentapetalae</taxon>
        <taxon>rosids</taxon>
        <taxon>fabids</taxon>
        <taxon>Fabales</taxon>
        <taxon>Fabaceae</taxon>
        <taxon>Papilionoideae</taxon>
        <taxon>50 kb inversion clade</taxon>
        <taxon>NPAAA clade</taxon>
        <taxon>indigoferoid/millettioid clade</taxon>
        <taxon>Phaseoleae</taxon>
        <taxon>Mucuna</taxon>
    </lineage>
</organism>
<feature type="domain" description="DUF7745" evidence="1">
    <location>
        <begin position="41"/>
        <end position="94"/>
    </location>
</feature>
<proteinExistence type="predicted"/>
<reference evidence="2" key="1">
    <citation type="submission" date="2018-05" db="EMBL/GenBank/DDBJ databases">
        <title>Draft genome of Mucuna pruriens seed.</title>
        <authorList>
            <person name="Nnadi N.E."/>
            <person name="Vos R."/>
            <person name="Hasami M.H."/>
            <person name="Devisetty U.K."/>
            <person name="Aguiy J.C."/>
        </authorList>
    </citation>
    <scope>NUCLEOTIDE SEQUENCE [LARGE SCALE GENOMIC DNA]</scope>
    <source>
        <strain evidence="2">JCA_2017</strain>
    </source>
</reference>
<feature type="non-terminal residue" evidence="2">
    <location>
        <position position="1"/>
    </location>
</feature>
<dbReference type="EMBL" id="QJKJ01001836">
    <property type="protein sequence ID" value="RDY05663.1"/>
    <property type="molecule type" value="Genomic_DNA"/>
</dbReference>
<gene>
    <name evidence="2" type="ORF">CR513_10475</name>
</gene>
<dbReference type="AlphaFoldDB" id="A0A371HSB5"/>
<evidence type="ECO:0000259" key="1">
    <source>
        <dbReference type="Pfam" id="PF24924"/>
    </source>
</evidence>
<dbReference type="PANTHER" id="PTHR48154">
    <property type="entry name" value="PROTEIN, PUTATIVE-RELATED"/>
    <property type="match status" value="1"/>
</dbReference>